<gene>
    <name evidence="2" type="ORF">HKD31_02065</name>
</gene>
<keyword evidence="1" id="KW-0732">Signal</keyword>
<dbReference type="InterPro" id="IPR029058">
    <property type="entry name" value="AB_hydrolase_fold"/>
</dbReference>
<keyword evidence="3" id="KW-1185">Reference proteome</keyword>
<dbReference type="EMBL" id="JABCQF010000001">
    <property type="protein sequence ID" value="MBF0881533.1"/>
    <property type="molecule type" value="Genomic_DNA"/>
</dbReference>
<accession>A0ABR9YIT3</accession>
<dbReference type="Pfam" id="PF03583">
    <property type="entry name" value="LIP"/>
    <property type="match status" value="1"/>
</dbReference>
<dbReference type="Gene3D" id="3.40.50.1820">
    <property type="entry name" value="alpha/beta hydrolase"/>
    <property type="match status" value="2"/>
</dbReference>
<dbReference type="Proteomes" id="UP000644588">
    <property type="component" value="Unassembled WGS sequence"/>
</dbReference>
<sequence length="437" mass="46537">MKKFPARLFLCASAFGTLAACATPQPAPKQQVAVAEPDRPHGDGGVSAFYQPPAQLPAGPGNMIRTEEIQGKHLPDNAGLAVRTLYTSVSGVGEPAPVAVSGQIIFPKGTPPKGGWPIVAWEHGTTGIADICAPSWRGYFSRDRAYLDRWLAAGFAVVASDYQGLGTPGPHPYLMYRPEGYSVLNGLRASLQQYKGTLRNQIVLVGQSQGGGAALGTGWLAPQYAPDLHVLGTVATGVVIAFHVPANTAHPQITRDNPESPHMSASYGILTVEGSMTSLHPEADVRQFMTEKGKDLSHQARQSCLGDLFKYTNAHDMTEENVFTGDRSPLEQGFDTAFTIPDAHLKMPVFVGTGLADDEAGVSQQYDAVAAMCDAGTPVTWKQYPGLTHNGAVNVSADDSVPFALSLLKGVKPRGNCRTIKPISKLEKPLAGVRWNN</sequence>
<dbReference type="SUPFAM" id="SSF53474">
    <property type="entry name" value="alpha/beta-Hydrolases"/>
    <property type="match status" value="1"/>
</dbReference>
<name>A0ABR9YIT3_9PROT</name>
<evidence type="ECO:0000313" key="2">
    <source>
        <dbReference type="EMBL" id="MBF0881533.1"/>
    </source>
</evidence>
<dbReference type="InterPro" id="IPR005152">
    <property type="entry name" value="Lipase_secreted"/>
</dbReference>
<organism evidence="2 3">
    <name type="scientific">Gluconobacter potus</name>
    <dbReference type="NCBI Taxonomy" id="2724927"/>
    <lineage>
        <taxon>Bacteria</taxon>
        <taxon>Pseudomonadati</taxon>
        <taxon>Pseudomonadota</taxon>
        <taxon>Alphaproteobacteria</taxon>
        <taxon>Acetobacterales</taxon>
        <taxon>Acetobacteraceae</taxon>
        <taxon>Gluconobacter</taxon>
    </lineage>
</organism>
<reference evidence="3" key="1">
    <citation type="submission" date="2020-04" db="EMBL/GenBank/DDBJ databases">
        <title>Description of novel Gluconacetobacter.</title>
        <authorList>
            <person name="Sombolestani A."/>
        </authorList>
    </citation>
    <scope>NUCLEOTIDE SEQUENCE [LARGE SCALE GENOMIC DNA]</scope>
    <source>
        <strain evidence="3">R-71646</strain>
    </source>
</reference>
<feature type="signal peptide" evidence="1">
    <location>
        <begin position="1"/>
        <end position="22"/>
    </location>
</feature>
<dbReference type="RefSeq" id="WP_194263792.1">
    <property type="nucleotide sequence ID" value="NZ_JABCQF010000001.1"/>
</dbReference>
<dbReference type="PROSITE" id="PS51257">
    <property type="entry name" value="PROKAR_LIPOPROTEIN"/>
    <property type="match status" value="1"/>
</dbReference>
<evidence type="ECO:0000313" key="3">
    <source>
        <dbReference type="Proteomes" id="UP000644588"/>
    </source>
</evidence>
<dbReference type="PANTHER" id="PTHR34853">
    <property type="match status" value="1"/>
</dbReference>
<evidence type="ECO:0000256" key="1">
    <source>
        <dbReference type="SAM" id="SignalP"/>
    </source>
</evidence>
<reference evidence="2 3" key="2">
    <citation type="submission" date="2020-11" db="EMBL/GenBank/DDBJ databases">
        <title>Description of novel Gluconobacter species.</title>
        <authorList>
            <person name="Cleenwerck I."/>
            <person name="Cnockaert M."/>
            <person name="Borremans W."/>
            <person name="Wieme A.D."/>
            <person name="De Vuyst L."/>
            <person name="Vandamme P."/>
        </authorList>
    </citation>
    <scope>NUCLEOTIDE SEQUENCE [LARGE SCALE GENOMIC DNA]</scope>
    <source>
        <strain evidence="2 3">R-71646</strain>
    </source>
</reference>
<dbReference type="PIRSF" id="PIRSF029171">
    <property type="entry name" value="Esterase_LipA"/>
    <property type="match status" value="1"/>
</dbReference>
<dbReference type="PANTHER" id="PTHR34853:SF1">
    <property type="entry name" value="LIPASE 5"/>
    <property type="match status" value="1"/>
</dbReference>
<proteinExistence type="predicted"/>
<feature type="chain" id="PRO_5045204202" evidence="1">
    <location>
        <begin position="23"/>
        <end position="437"/>
    </location>
</feature>
<protein>
    <submittedName>
        <fullName evidence="2">Lipase</fullName>
    </submittedName>
</protein>
<comment type="caution">
    <text evidence="2">The sequence shown here is derived from an EMBL/GenBank/DDBJ whole genome shotgun (WGS) entry which is preliminary data.</text>
</comment>